<proteinExistence type="predicted"/>
<name>A0AAD6XGF2_9AGAR</name>
<dbReference type="Proteomes" id="UP001222325">
    <property type="component" value="Unassembled WGS sequence"/>
</dbReference>
<gene>
    <name evidence="2" type="ORF">B0H15DRAFT_862621</name>
</gene>
<protein>
    <recommendedName>
        <fullName evidence="4">Arrestin-like N-terminal domain-containing protein</fullName>
    </recommendedName>
</protein>
<feature type="region of interest" description="Disordered" evidence="1">
    <location>
        <begin position="421"/>
        <end position="460"/>
    </location>
</feature>
<dbReference type="EMBL" id="JARJCN010000075">
    <property type="protein sequence ID" value="KAJ7077161.1"/>
    <property type="molecule type" value="Genomic_DNA"/>
</dbReference>
<evidence type="ECO:0000313" key="3">
    <source>
        <dbReference type="Proteomes" id="UP001222325"/>
    </source>
</evidence>
<feature type="compositionally biased region" description="Low complexity" evidence="1">
    <location>
        <begin position="428"/>
        <end position="438"/>
    </location>
</feature>
<keyword evidence="3" id="KW-1185">Reference proteome</keyword>
<dbReference type="InterPro" id="IPR014752">
    <property type="entry name" value="Arrestin-like_C"/>
</dbReference>
<evidence type="ECO:0000313" key="2">
    <source>
        <dbReference type="EMBL" id="KAJ7077161.1"/>
    </source>
</evidence>
<dbReference type="Gene3D" id="2.60.40.640">
    <property type="match status" value="1"/>
</dbReference>
<evidence type="ECO:0008006" key="4">
    <source>
        <dbReference type="Google" id="ProtNLM"/>
    </source>
</evidence>
<sequence>MADYVQRIVRTLDSMDPTTPPSYHGGLPGYSQRSSLVPRRIMTEHQYHLTSAGSKPPWATLKVISRASTPSDVPIFLEGDKITGSFTVDLGGSDHITCVSAVARGQISPGPADKEALTFVELTTTLWSKENCDPQTSSGSSSRCSSKLSGHHEWSFTLEMPSSVTLTATSHFQSGTFRLPQSFLERRFSTSIQYSLIVHVIRSRFRVNSRLQTIFIYVPATRPSPPSPLRQLAYRDNSPLPGPAADPTGWETLPPFTVRGTVFSTRQTEIMCQLSIAKPLCYTRGSPIPLRITLSSADVQALDLLSAPRAISVHLRRRLKPVMPASKRNGIFDANADLSADPAENIAAAAWWPSSDGAPEYAASTSRGVRQHRLDGEIQLPTSLKPSAEIAHFAVEVRWPLDLPPRALLTEVAVHGGSPALQSHRLHAGGQQPAAQAGGRDRDDVPEQQPPPPHVCASAV</sequence>
<evidence type="ECO:0000256" key="1">
    <source>
        <dbReference type="SAM" id="MobiDB-lite"/>
    </source>
</evidence>
<organism evidence="2 3">
    <name type="scientific">Mycena belliarum</name>
    <dbReference type="NCBI Taxonomy" id="1033014"/>
    <lineage>
        <taxon>Eukaryota</taxon>
        <taxon>Fungi</taxon>
        <taxon>Dikarya</taxon>
        <taxon>Basidiomycota</taxon>
        <taxon>Agaricomycotina</taxon>
        <taxon>Agaricomycetes</taxon>
        <taxon>Agaricomycetidae</taxon>
        <taxon>Agaricales</taxon>
        <taxon>Marasmiineae</taxon>
        <taxon>Mycenaceae</taxon>
        <taxon>Mycena</taxon>
    </lineage>
</organism>
<accession>A0AAD6XGF2</accession>
<comment type="caution">
    <text evidence="2">The sequence shown here is derived from an EMBL/GenBank/DDBJ whole genome shotgun (WGS) entry which is preliminary data.</text>
</comment>
<reference evidence="2" key="1">
    <citation type="submission" date="2023-03" db="EMBL/GenBank/DDBJ databases">
        <title>Massive genome expansion in bonnet fungi (Mycena s.s.) driven by repeated elements and novel gene families across ecological guilds.</title>
        <authorList>
            <consortium name="Lawrence Berkeley National Laboratory"/>
            <person name="Harder C.B."/>
            <person name="Miyauchi S."/>
            <person name="Viragh M."/>
            <person name="Kuo A."/>
            <person name="Thoen E."/>
            <person name="Andreopoulos B."/>
            <person name="Lu D."/>
            <person name="Skrede I."/>
            <person name="Drula E."/>
            <person name="Henrissat B."/>
            <person name="Morin E."/>
            <person name="Kohler A."/>
            <person name="Barry K."/>
            <person name="LaButti K."/>
            <person name="Morin E."/>
            <person name="Salamov A."/>
            <person name="Lipzen A."/>
            <person name="Mereny Z."/>
            <person name="Hegedus B."/>
            <person name="Baldrian P."/>
            <person name="Stursova M."/>
            <person name="Weitz H."/>
            <person name="Taylor A."/>
            <person name="Grigoriev I.V."/>
            <person name="Nagy L.G."/>
            <person name="Martin F."/>
            <person name="Kauserud H."/>
        </authorList>
    </citation>
    <scope>NUCLEOTIDE SEQUENCE</scope>
    <source>
        <strain evidence="2">CBHHK173m</strain>
    </source>
</reference>
<dbReference type="AlphaFoldDB" id="A0AAD6XGF2"/>